<feature type="region of interest" description="Disordered" evidence="1">
    <location>
        <begin position="1"/>
        <end position="39"/>
    </location>
</feature>
<keyword evidence="3" id="KW-1185">Reference proteome</keyword>
<feature type="compositionally biased region" description="Pro residues" evidence="1">
    <location>
        <begin position="67"/>
        <end position="81"/>
    </location>
</feature>
<dbReference type="Proteomes" id="UP001164743">
    <property type="component" value="Chromosome 15A"/>
</dbReference>
<dbReference type="GeneID" id="77804580"/>
<sequence length="218" mass="23558">MAVPLGPFGGGRLAPGRPIPAGGCQRNASSSHPLVTSPSRTAPCFPLFATSYRASQSSISPQSRSPSTPPALPSCHPPPSRPVQPAACLGLLRRQHYKYSPLKPLRPSVRPPHPASSRLQLPLSVNLLYNYHLIYTCNPPAINHPRNCQLSCYNLQRSASHPSCLLPYCLYIIPGTTNSHPLDLCTACHNPYIPGDPPGISIITSRILYVFFEAQVPA</sequence>
<gene>
    <name evidence="2" type="ORF">PtA15_15A477</name>
</gene>
<accession>A0ABY7D6W9</accession>
<evidence type="ECO:0000256" key="1">
    <source>
        <dbReference type="SAM" id="MobiDB-lite"/>
    </source>
</evidence>
<name>A0ABY7D6W9_9BASI</name>
<evidence type="ECO:0000313" key="3">
    <source>
        <dbReference type="Proteomes" id="UP001164743"/>
    </source>
</evidence>
<feature type="compositionally biased region" description="Low complexity" evidence="1">
    <location>
        <begin position="56"/>
        <end position="66"/>
    </location>
</feature>
<proteinExistence type="predicted"/>
<organism evidence="2 3">
    <name type="scientific">Puccinia triticina</name>
    <dbReference type="NCBI Taxonomy" id="208348"/>
    <lineage>
        <taxon>Eukaryota</taxon>
        <taxon>Fungi</taxon>
        <taxon>Dikarya</taxon>
        <taxon>Basidiomycota</taxon>
        <taxon>Pucciniomycotina</taxon>
        <taxon>Pucciniomycetes</taxon>
        <taxon>Pucciniales</taxon>
        <taxon>Pucciniaceae</taxon>
        <taxon>Puccinia</taxon>
    </lineage>
</organism>
<feature type="compositionally biased region" description="Polar residues" evidence="1">
    <location>
        <begin position="26"/>
        <end position="39"/>
    </location>
</feature>
<evidence type="ECO:0000313" key="2">
    <source>
        <dbReference type="EMBL" id="WAQ92081.1"/>
    </source>
</evidence>
<protein>
    <submittedName>
        <fullName evidence="2">Uncharacterized protein</fullName>
    </submittedName>
</protein>
<dbReference type="RefSeq" id="XP_053027636.1">
    <property type="nucleotide sequence ID" value="XM_053163685.1"/>
</dbReference>
<feature type="region of interest" description="Disordered" evidence="1">
    <location>
        <begin position="56"/>
        <end position="81"/>
    </location>
</feature>
<reference evidence="2" key="1">
    <citation type="submission" date="2022-10" db="EMBL/GenBank/DDBJ databases">
        <title>Puccinia triticina Genome sequencing and assembly.</title>
        <authorList>
            <person name="Li C."/>
        </authorList>
    </citation>
    <scope>NUCLEOTIDE SEQUENCE</scope>
    <source>
        <strain evidence="2">Pt15</strain>
    </source>
</reference>
<dbReference type="EMBL" id="CP110435">
    <property type="protein sequence ID" value="WAQ92081.1"/>
    <property type="molecule type" value="Genomic_DNA"/>
</dbReference>